<dbReference type="STRING" id="1619234.SAMN05421730_101054"/>
<evidence type="ECO:0000259" key="4">
    <source>
        <dbReference type="PROSITE" id="PS50966"/>
    </source>
</evidence>
<dbReference type="SUPFAM" id="SSF52540">
    <property type="entry name" value="P-loop containing nucleoside triphosphate hydrolases"/>
    <property type="match status" value="2"/>
</dbReference>
<keyword evidence="7" id="KW-0347">Helicase</keyword>
<dbReference type="Pfam" id="PF04434">
    <property type="entry name" value="SWIM"/>
    <property type="match status" value="1"/>
</dbReference>
<keyword evidence="2" id="KW-0863">Zinc-finger</keyword>
<dbReference type="Pfam" id="PF00271">
    <property type="entry name" value="Helicase_C"/>
    <property type="match status" value="1"/>
</dbReference>
<evidence type="ECO:0000256" key="2">
    <source>
        <dbReference type="PROSITE-ProRule" id="PRU00325"/>
    </source>
</evidence>
<keyword evidence="7" id="KW-0067">ATP-binding</keyword>
<dbReference type="GO" id="GO:0008270">
    <property type="term" value="F:zinc ion binding"/>
    <property type="evidence" value="ECO:0007669"/>
    <property type="project" value="UniProtKB-KW"/>
</dbReference>
<accession>A0A1D3TTQ2</accession>
<dbReference type="InterPro" id="IPR000330">
    <property type="entry name" value="SNF2_N"/>
</dbReference>
<dbReference type="AlphaFoldDB" id="A0A1D3TTQ2"/>
<dbReference type="InterPro" id="IPR014001">
    <property type="entry name" value="Helicase_ATP-bd"/>
</dbReference>
<organism evidence="7 8">
    <name type="scientific">Anaerobium acetethylicum</name>
    <dbReference type="NCBI Taxonomy" id="1619234"/>
    <lineage>
        <taxon>Bacteria</taxon>
        <taxon>Bacillati</taxon>
        <taxon>Bacillota</taxon>
        <taxon>Clostridia</taxon>
        <taxon>Lachnospirales</taxon>
        <taxon>Lachnospiraceae</taxon>
        <taxon>Anaerobium</taxon>
    </lineage>
</organism>
<feature type="domain" description="Helicase C-terminal" evidence="6">
    <location>
        <begin position="962"/>
        <end position="1118"/>
    </location>
</feature>
<evidence type="ECO:0000256" key="3">
    <source>
        <dbReference type="SAM" id="MobiDB-lite"/>
    </source>
</evidence>
<keyword evidence="2" id="KW-0479">Metal-binding</keyword>
<evidence type="ECO:0000313" key="7">
    <source>
        <dbReference type="EMBL" id="SCP97392.1"/>
    </source>
</evidence>
<keyword evidence="8" id="KW-1185">Reference proteome</keyword>
<dbReference type="SMART" id="SM00487">
    <property type="entry name" value="DEXDc"/>
    <property type="match status" value="1"/>
</dbReference>
<feature type="region of interest" description="Disordered" evidence="3">
    <location>
        <begin position="124"/>
        <end position="150"/>
    </location>
</feature>
<dbReference type="InterPro" id="IPR038718">
    <property type="entry name" value="SNF2-like_sf"/>
</dbReference>
<protein>
    <submittedName>
        <fullName evidence="7">Superfamily II DNA or RNA helicase, SNF2 family</fullName>
    </submittedName>
</protein>
<feature type="domain" description="SWIM-type" evidence="4">
    <location>
        <begin position="56"/>
        <end position="95"/>
    </location>
</feature>
<dbReference type="CDD" id="cd18012">
    <property type="entry name" value="DEXQc_arch_SWI2_SNF2"/>
    <property type="match status" value="1"/>
</dbReference>
<dbReference type="InterPro" id="IPR013663">
    <property type="entry name" value="Helicase_SWF/SNF/SWI_bac"/>
</dbReference>
<dbReference type="GO" id="GO:0016787">
    <property type="term" value="F:hydrolase activity"/>
    <property type="evidence" value="ECO:0007669"/>
    <property type="project" value="UniProtKB-KW"/>
</dbReference>
<dbReference type="InterPro" id="IPR007527">
    <property type="entry name" value="Znf_SWIM"/>
</dbReference>
<evidence type="ECO:0000313" key="8">
    <source>
        <dbReference type="Proteomes" id="UP000199315"/>
    </source>
</evidence>
<keyword evidence="1" id="KW-0378">Hydrolase</keyword>
<reference evidence="7 8" key="1">
    <citation type="submission" date="2016-09" db="EMBL/GenBank/DDBJ databases">
        <authorList>
            <person name="Capua I."/>
            <person name="De Benedictis P."/>
            <person name="Joannis T."/>
            <person name="Lombin L.H."/>
            <person name="Cattoli G."/>
        </authorList>
    </citation>
    <scope>NUCLEOTIDE SEQUENCE [LARGE SCALE GENOMIC DNA]</scope>
    <source>
        <strain evidence="7 8">GluBS11</strain>
    </source>
</reference>
<dbReference type="SMART" id="SM00490">
    <property type="entry name" value="HELICc"/>
    <property type="match status" value="1"/>
</dbReference>
<dbReference type="CDD" id="cd18793">
    <property type="entry name" value="SF2_C_SNF"/>
    <property type="match status" value="1"/>
</dbReference>
<evidence type="ECO:0000259" key="5">
    <source>
        <dbReference type="PROSITE" id="PS51192"/>
    </source>
</evidence>
<dbReference type="PROSITE" id="PS50966">
    <property type="entry name" value="ZF_SWIM"/>
    <property type="match status" value="1"/>
</dbReference>
<proteinExistence type="predicted"/>
<dbReference type="PROSITE" id="PS51192">
    <property type="entry name" value="HELICASE_ATP_BIND_1"/>
    <property type="match status" value="1"/>
</dbReference>
<dbReference type="Proteomes" id="UP000199315">
    <property type="component" value="Unassembled WGS sequence"/>
</dbReference>
<evidence type="ECO:0000259" key="6">
    <source>
        <dbReference type="PROSITE" id="PS51194"/>
    </source>
</evidence>
<keyword evidence="2" id="KW-0862">Zinc</keyword>
<dbReference type="PANTHER" id="PTHR10799">
    <property type="entry name" value="SNF2/RAD54 HELICASE FAMILY"/>
    <property type="match status" value="1"/>
</dbReference>
<dbReference type="Gene3D" id="3.40.50.10810">
    <property type="entry name" value="Tandem AAA-ATPase domain"/>
    <property type="match status" value="1"/>
</dbReference>
<dbReference type="Pfam" id="PF08455">
    <property type="entry name" value="SNF2_assoc"/>
    <property type="match status" value="1"/>
</dbReference>
<dbReference type="InterPro" id="IPR049730">
    <property type="entry name" value="SNF2/RAD54-like_C"/>
</dbReference>
<evidence type="ECO:0000256" key="1">
    <source>
        <dbReference type="ARBA" id="ARBA00022801"/>
    </source>
</evidence>
<gene>
    <name evidence="7" type="ORF">SAMN05421730_101054</name>
</gene>
<dbReference type="GO" id="GO:0004386">
    <property type="term" value="F:helicase activity"/>
    <property type="evidence" value="ECO:0007669"/>
    <property type="project" value="UniProtKB-KW"/>
</dbReference>
<dbReference type="RefSeq" id="WP_091233452.1">
    <property type="nucleotide sequence ID" value="NZ_FMKA01000010.1"/>
</dbReference>
<dbReference type="EMBL" id="FMKA01000010">
    <property type="protein sequence ID" value="SCP97392.1"/>
    <property type="molecule type" value="Genomic_DNA"/>
</dbReference>
<feature type="domain" description="Helicase ATP-binding" evidence="5">
    <location>
        <begin position="671"/>
        <end position="835"/>
    </location>
</feature>
<dbReference type="PROSITE" id="PS51194">
    <property type="entry name" value="HELICASE_CTER"/>
    <property type="match status" value="1"/>
</dbReference>
<dbReference type="Gene3D" id="3.40.50.300">
    <property type="entry name" value="P-loop containing nucleotide triphosphate hydrolases"/>
    <property type="match status" value="1"/>
</dbReference>
<dbReference type="InterPro" id="IPR027417">
    <property type="entry name" value="P-loop_NTPase"/>
</dbReference>
<sequence length="1122" mass="128367">MLTKSDIRKAANTASYSKGVDIFLSNRIEEFTVEEDGAFDDIRAVVKGSGRNRYDVDVVYDLENDRMEDISCACPAFSKYSGICKHCVAVMLKYLGHIETKRAGMEKEYKKETSLARLQALKGMPPKNPPVQTPPVQKPSAQKLPVPQMKAQATTPAMKQLLAKRLMKKTLSLIPDSVHGKVRIEPMLKCDTNGIEAEFKIGAGQMYILKDVFAFAEALEKNESVSYGKKLQFVHTLEAFDPDYRPLVKFIRSWVQNNRIRYMQTSYYSHPFGYVHPRLRLLPLSGGEVEDFLDAMGSRPFFADVTGKGEKSWKVTEEALAREMSVSRKGSGIEVKIDPVFGYQCDRDYIYFEKGSVYRVQQEKMEGIRDFLTCMADIPGHKVYIQKEDIPAFSRELLPALEEFYVCTKTDFDEKDYGVVPVSFEIYVDAPQRDFITFQILAVYGDKKYNIYNDTDDVPQRDLTAEMEVGNAVSFFCNAYDEKEKLMVLAEDEDRIYELLVNGIPRMQDLAQVYISDALKRMKVTAAPKVAVGISVSGELLELSMTSEEMPGDQLMEILSKYNRKKKFYRLKSGEFVNIEGEEIEALFELRQGLNLSASQLKNTTIEIPKYRALYLDAELKERNSLPAAKDKEFKALVRNMKTVEDNDFDIPEGMGKILREYQKRGFLWIKTIRYNGFGGILADDMGLGKTLQVICFLMSEYRESQSQDNRRSLVVCPASLVFNWKSEIEKFAPELPVKMVIGTAAERREMLENMGNREILVTSYDLLKRDISHYEKIRFHAQIIDEAQFIKNHNTQAAKAVKQVNAGFRLALTGTPIENRLSELWSIFDYLMPGFLYTYQRFRDELEIPIVLNQEETAIKRLQKMIAPFVLRRLKKEVLTDLPDKLEENVFAKLEGEQQKLYDAHVKKLKLMLEKESDEELKKSKIQILAELTKLRQICCDPALLYEEYQKGSAKTEMCMDLIQNAISGGHKILIFSQFTSMLKNLQKRLQKEDIRFYSLTGADSKESRADMVARFNKDDTPVFCISLKAGGTGLNLTSADIVIHFDPWWNSAVQNQATDRAHRIGQKNVVSVYRLIVKDTIEENIVKIQEKKKELADQVFSGEGMGGVGFTREDLLELLR</sequence>
<dbReference type="OrthoDB" id="9760715at2"/>
<dbReference type="GO" id="GO:0005524">
    <property type="term" value="F:ATP binding"/>
    <property type="evidence" value="ECO:0007669"/>
    <property type="project" value="InterPro"/>
</dbReference>
<name>A0A1D3TTQ2_9FIRM</name>
<feature type="compositionally biased region" description="Pro residues" evidence="3">
    <location>
        <begin position="126"/>
        <end position="137"/>
    </location>
</feature>
<dbReference type="Pfam" id="PF00176">
    <property type="entry name" value="SNF2-rel_dom"/>
    <property type="match status" value="1"/>
</dbReference>
<keyword evidence="7" id="KW-0547">Nucleotide-binding</keyword>
<dbReference type="InterPro" id="IPR001650">
    <property type="entry name" value="Helicase_C-like"/>
</dbReference>